<protein>
    <submittedName>
        <fullName evidence="1">Uncharacterized protein</fullName>
    </submittedName>
</protein>
<name>Q7VM77_HAEDU</name>
<sequence>MFVSTPKKSKGLRSHFFSSIVQKEHIKYAQIA</sequence>
<reference evidence="2" key="1">
    <citation type="submission" date="2003-06" db="EMBL/GenBank/DDBJ databases">
        <title>The complete genome sequence of Haemophilus ducreyi.</title>
        <authorList>
            <person name="Munson R.S. Jr."/>
            <person name="Ray W.C."/>
            <person name="Mahairas G."/>
            <person name="Sabo P."/>
            <person name="Mungur R."/>
            <person name="Johnson L."/>
            <person name="Nguyen D."/>
            <person name="Wang J."/>
            <person name="Forst C."/>
            <person name="Hood L."/>
        </authorList>
    </citation>
    <scope>NUCLEOTIDE SEQUENCE [LARGE SCALE GENOMIC DNA]</scope>
    <source>
        <strain evidence="2">35000HP / ATCC 700724</strain>
    </source>
</reference>
<evidence type="ECO:0000313" key="2">
    <source>
        <dbReference type="Proteomes" id="UP000001022"/>
    </source>
</evidence>
<dbReference type="EMBL" id="AE017143">
    <property type="protein sequence ID" value="AAP95983.1"/>
    <property type="molecule type" value="Genomic_DNA"/>
</dbReference>
<dbReference type="KEGG" id="hdu:HD_1119"/>
<proteinExistence type="predicted"/>
<dbReference type="Proteomes" id="UP000001022">
    <property type="component" value="Chromosome"/>
</dbReference>
<evidence type="ECO:0000313" key="1">
    <source>
        <dbReference type="EMBL" id="AAP95983.1"/>
    </source>
</evidence>
<dbReference type="HOGENOM" id="CLU_3389684_0_0_6"/>
<accession>Q7VM77</accession>
<gene>
    <name evidence="1" type="ordered locus">HD_1119</name>
</gene>
<keyword evidence="2" id="KW-1185">Reference proteome</keyword>
<organism evidence="1 2">
    <name type="scientific">Haemophilus ducreyi (strain 35000HP / ATCC 700724)</name>
    <dbReference type="NCBI Taxonomy" id="233412"/>
    <lineage>
        <taxon>Bacteria</taxon>
        <taxon>Pseudomonadati</taxon>
        <taxon>Pseudomonadota</taxon>
        <taxon>Gammaproteobacteria</taxon>
        <taxon>Pasteurellales</taxon>
        <taxon>Pasteurellaceae</taxon>
        <taxon>Haemophilus</taxon>
    </lineage>
</organism>
<dbReference type="AlphaFoldDB" id="Q7VM77"/>